<dbReference type="InterPro" id="IPR025649">
    <property type="entry name" value="DUF4360"/>
</dbReference>
<comment type="caution">
    <text evidence="2">The sequence shown here is derived from an EMBL/GenBank/DDBJ whole genome shotgun (WGS) entry which is preliminary data.</text>
</comment>
<accession>A0A4R5CGP9</accession>
<evidence type="ECO:0000313" key="2">
    <source>
        <dbReference type="EMBL" id="TDD96432.1"/>
    </source>
</evidence>
<organism evidence="2 3">
    <name type="scientific">Actinomadura rubrisoli</name>
    <dbReference type="NCBI Taxonomy" id="2530368"/>
    <lineage>
        <taxon>Bacteria</taxon>
        <taxon>Bacillati</taxon>
        <taxon>Actinomycetota</taxon>
        <taxon>Actinomycetes</taxon>
        <taxon>Streptosporangiales</taxon>
        <taxon>Thermomonosporaceae</taxon>
        <taxon>Actinomadura</taxon>
    </lineage>
</organism>
<reference evidence="2 3" key="1">
    <citation type="submission" date="2019-03" db="EMBL/GenBank/DDBJ databases">
        <title>Draft genome sequences of novel Actinobacteria.</title>
        <authorList>
            <person name="Sahin N."/>
            <person name="Ay H."/>
            <person name="Saygin H."/>
        </authorList>
    </citation>
    <scope>NUCLEOTIDE SEQUENCE [LARGE SCALE GENOMIC DNA]</scope>
    <source>
        <strain evidence="2 3">H3C3</strain>
    </source>
</reference>
<gene>
    <name evidence="2" type="ORF">E1298_03050</name>
</gene>
<sequence length="218" mass="23355">MRKGVTPSAACLSALALCVGMAPAASAAAPKEPPPGRITIQVLSMNGSGCPPHTAAVAAAEDNTAFTVTYSEHTAQAGGNSSPADQRKFCQLDLGVHVPQGFTYAIAGTDYRGYAKLADGASGLVRAVYYHQGVSRTTSVSHTIHGKYSKSWQFTDRNPVAELVWKPCGEDRNFHIDAELRVDEGTSKPEETSFISFDSTDSRFGTVYHFEWKQCPGH</sequence>
<protein>
    <submittedName>
        <fullName evidence="2">DUF4360 domain-containing protein</fullName>
    </submittedName>
</protein>
<dbReference type="RefSeq" id="WP_131889183.1">
    <property type="nucleotide sequence ID" value="NZ_SMKU01000006.1"/>
</dbReference>
<keyword evidence="1" id="KW-0732">Signal</keyword>
<evidence type="ECO:0000313" key="3">
    <source>
        <dbReference type="Proteomes" id="UP000294513"/>
    </source>
</evidence>
<dbReference type="OrthoDB" id="3432025at2"/>
<dbReference type="EMBL" id="SMKU01000006">
    <property type="protein sequence ID" value="TDD96432.1"/>
    <property type="molecule type" value="Genomic_DNA"/>
</dbReference>
<dbReference type="Pfam" id="PF14273">
    <property type="entry name" value="DUF4360"/>
    <property type="match status" value="1"/>
</dbReference>
<dbReference type="PANTHER" id="PTHR38847">
    <property type="match status" value="1"/>
</dbReference>
<dbReference type="PANTHER" id="PTHR38847:SF1">
    <property type="entry name" value="PSEUDOURIDINE SYNTHASE RSUA_RLUA-LIKE DOMAIN-CONTAINING PROTEIN"/>
    <property type="match status" value="1"/>
</dbReference>
<dbReference type="Proteomes" id="UP000294513">
    <property type="component" value="Unassembled WGS sequence"/>
</dbReference>
<dbReference type="AlphaFoldDB" id="A0A4R5CGP9"/>
<evidence type="ECO:0000256" key="1">
    <source>
        <dbReference type="SAM" id="SignalP"/>
    </source>
</evidence>
<keyword evidence="3" id="KW-1185">Reference proteome</keyword>
<name>A0A4R5CGP9_9ACTN</name>
<proteinExistence type="predicted"/>
<feature type="signal peptide" evidence="1">
    <location>
        <begin position="1"/>
        <end position="27"/>
    </location>
</feature>
<feature type="chain" id="PRO_5020425159" evidence="1">
    <location>
        <begin position="28"/>
        <end position="218"/>
    </location>
</feature>